<evidence type="ECO:0000256" key="1">
    <source>
        <dbReference type="ARBA" id="ARBA00009129"/>
    </source>
</evidence>
<dbReference type="Pfam" id="PF05532">
    <property type="entry name" value="CsbD"/>
    <property type="match status" value="1"/>
</dbReference>
<evidence type="ECO:0000259" key="3">
    <source>
        <dbReference type="Pfam" id="PF05532"/>
    </source>
</evidence>
<dbReference type="InterPro" id="IPR036629">
    <property type="entry name" value="YjbJ_sf"/>
</dbReference>
<feature type="compositionally biased region" description="Basic and acidic residues" evidence="2">
    <location>
        <begin position="32"/>
        <end position="44"/>
    </location>
</feature>
<protein>
    <submittedName>
        <fullName evidence="4">CsbD family protein</fullName>
    </submittedName>
</protein>
<sequence>MGEMKDKAKGMGNEIAGNAKQAAAEATGNPRLDAEGKAQERKGEAQNLSGKVKGALGDKV</sequence>
<comment type="similarity">
    <text evidence="1">Belongs to the UPF0337 (CsbD) family.</text>
</comment>
<keyword evidence="5" id="KW-1185">Reference proteome</keyword>
<dbReference type="Gene3D" id="1.10.1470.10">
    <property type="entry name" value="YjbJ"/>
    <property type="match status" value="1"/>
</dbReference>
<evidence type="ECO:0000313" key="5">
    <source>
        <dbReference type="Proteomes" id="UP001335183"/>
    </source>
</evidence>
<name>A0ABZ2D4X0_9SPHN</name>
<dbReference type="RefSeq" id="WP_338445759.1">
    <property type="nucleotide sequence ID" value="NZ_CP144918.1"/>
</dbReference>
<reference evidence="4 5" key="1">
    <citation type="submission" date="2024-02" db="EMBL/GenBank/DDBJ databases">
        <title>The whole genome sequence of five bacterial samples isolated from Abu Dhabi Sabkha-shore region.</title>
        <authorList>
            <person name="Sudalaimuthuasari N."/>
            <person name="Sarfraz B."/>
            <person name="Tuyisabe J.D."/>
            <person name="Mugisha Ntwali L.D.M."/>
            <person name="Ali A.I.A.A."/>
            <person name="Almansoori S.Z.A."/>
            <person name="Alajami H.S.A."/>
            <person name="Almeqbaali A.A.S."/>
            <person name="Kundu B."/>
            <person name="Saeed E.E."/>
            <person name="Sukumarinath V."/>
            <person name="Mishra A.K."/>
            <person name="Hazzouri K.M."/>
            <person name="Almaskari R."/>
            <person name="Sharma A.K."/>
            <person name="Amiri K.M.A."/>
        </authorList>
    </citation>
    <scope>NUCLEOTIDE SEQUENCE [LARGE SCALE GENOMIC DNA]</scope>
    <source>
        <strain evidence="5">kcgeb_sd</strain>
    </source>
</reference>
<feature type="domain" description="CsbD-like" evidence="3">
    <location>
        <begin position="6"/>
        <end position="56"/>
    </location>
</feature>
<evidence type="ECO:0000313" key="4">
    <source>
        <dbReference type="EMBL" id="WWA46866.1"/>
    </source>
</evidence>
<dbReference type="InterPro" id="IPR008462">
    <property type="entry name" value="CsbD"/>
</dbReference>
<dbReference type="SUPFAM" id="SSF69047">
    <property type="entry name" value="Hypothetical protein YjbJ"/>
    <property type="match status" value="1"/>
</dbReference>
<evidence type="ECO:0000256" key="2">
    <source>
        <dbReference type="SAM" id="MobiDB-lite"/>
    </source>
</evidence>
<organism evidence="4 5">
    <name type="scientific">Pelagerythrobacter marensis</name>
    <dbReference type="NCBI Taxonomy" id="543877"/>
    <lineage>
        <taxon>Bacteria</taxon>
        <taxon>Pseudomonadati</taxon>
        <taxon>Pseudomonadota</taxon>
        <taxon>Alphaproteobacteria</taxon>
        <taxon>Sphingomonadales</taxon>
        <taxon>Erythrobacteraceae</taxon>
        <taxon>Pelagerythrobacter</taxon>
    </lineage>
</organism>
<accession>A0ABZ2D4X0</accession>
<proteinExistence type="inferred from homology"/>
<gene>
    <name evidence="4" type="ORF">V5F89_11430</name>
</gene>
<dbReference type="EMBL" id="CP144918">
    <property type="protein sequence ID" value="WWA46866.1"/>
    <property type="molecule type" value="Genomic_DNA"/>
</dbReference>
<dbReference type="Proteomes" id="UP001335183">
    <property type="component" value="Chromosome"/>
</dbReference>
<feature type="region of interest" description="Disordered" evidence="2">
    <location>
        <begin position="1"/>
        <end position="60"/>
    </location>
</feature>